<dbReference type="Pfam" id="PF02687">
    <property type="entry name" value="FtsX"/>
    <property type="match status" value="2"/>
</dbReference>
<dbReference type="PANTHER" id="PTHR30489:SF0">
    <property type="entry name" value="LIPOPROTEIN-RELEASING SYSTEM TRANSMEMBRANE PROTEIN LOLE"/>
    <property type="match status" value="1"/>
</dbReference>
<feature type="domain" description="ABC3 transporter permease C-terminal" evidence="8">
    <location>
        <begin position="662"/>
        <end position="774"/>
    </location>
</feature>
<evidence type="ECO:0000259" key="8">
    <source>
        <dbReference type="Pfam" id="PF02687"/>
    </source>
</evidence>
<feature type="transmembrane region" description="Helical" evidence="7">
    <location>
        <begin position="431"/>
        <end position="455"/>
    </location>
</feature>
<evidence type="ECO:0000256" key="5">
    <source>
        <dbReference type="ARBA" id="ARBA00022989"/>
    </source>
</evidence>
<evidence type="ECO:0000256" key="1">
    <source>
        <dbReference type="ARBA" id="ARBA00004651"/>
    </source>
</evidence>
<dbReference type="InterPro" id="IPR003838">
    <property type="entry name" value="ABC3_permease_C"/>
</dbReference>
<reference evidence="9 10" key="1">
    <citation type="submission" date="2023-05" db="EMBL/GenBank/DDBJ databases">
        <title>YMD87, complete Genome.</title>
        <authorList>
            <person name="Zhang J."/>
            <person name="Xu X."/>
        </authorList>
    </citation>
    <scope>NUCLEOTIDE SEQUENCE [LARGE SCALE GENOMIC DNA]</scope>
    <source>
        <strain evidence="9 10">YMD87</strain>
    </source>
</reference>
<keyword evidence="6 7" id="KW-0472">Membrane</keyword>
<proteinExistence type="inferred from homology"/>
<dbReference type="Proteomes" id="UP001241605">
    <property type="component" value="Chromosome"/>
</dbReference>
<feature type="transmembrane region" description="Helical" evidence="7">
    <location>
        <begin position="21"/>
        <end position="43"/>
    </location>
</feature>
<comment type="similarity">
    <text evidence="2">Belongs to the ABC-4 integral membrane protein family. LolC/E subfamily.</text>
</comment>
<comment type="subcellular location">
    <subcellularLocation>
        <location evidence="1">Cell membrane</location>
        <topology evidence="1">Multi-pass membrane protein</topology>
    </subcellularLocation>
</comment>
<keyword evidence="3" id="KW-1003">Cell membrane</keyword>
<protein>
    <submittedName>
        <fullName evidence="9">FtsX-like permease family protein</fullName>
    </submittedName>
</protein>
<dbReference type="PANTHER" id="PTHR30489">
    <property type="entry name" value="LIPOPROTEIN-RELEASING SYSTEM TRANSMEMBRANE PROTEIN LOLE"/>
    <property type="match status" value="1"/>
</dbReference>
<feature type="transmembrane region" description="Helical" evidence="7">
    <location>
        <begin position="657"/>
        <end position="677"/>
    </location>
</feature>
<dbReference type="EMBL" id="CP124616">
    <property type="protein sequence ID" value="WGW03323.1"/>
    <property type="molecule type" value="Genomic_DNA"/>
</dbReference>
<organism evidence="9 10">
    <name type="scientific">Tropicibacter oceani</name>
    <dbReference type="NCBI Taxonomy" id="3058420"/>
    <lineage>
        <taxon>Bacteria</taxon>
        <taxon>Pseudomonadati</taxon>
        <taxon>Pseudomonadota</taxon>
        <taxon>Alphaproteobacteria</taxon>
        <taxon>Rhodobacterales</taxon>
        <taxon>Roseobacteraceae</taxon>
        <taxon>Tropicibacter</taxon>
    </lineage>
</organism>
<evidence type="ECO:0000313" key="10">
    <source>
        <dbReference type="Proteomes" id="UP001241605"/>
    </source>
</evidence>
<evidence type="ECO:0000256" key="2">
    <source>
        <dbReference type="ARBA" id="ARBA00005236"/>
    </source>
</evidence>
<sequence length="789" mass="84742">MVSLHSLDRKLLRDLWRLRSQALAIALVLGCGVAIFLTGFGMLRALEATQRDYYARQGFADVFASASRAPLSLLDDVREIDGVRAVQARVTGWVILDLPGRAAPASGRVLSLPAGGAGLNAPLLVTGRLPDPDSEDEVAVTDRFAKANGFGPGSRFAAITDGTRITMTITGTLRSPEFIYALPPGGLMPDDAGFGVIWMPERAAAATFDMTGAFNDLALALRRDARPQAVIDQLDRLLDPWGGTGAHDRADQVSHAFLQTELDGLRGMTLVLPPVFFAIAGFLVNMVMGNIVALERSEIGLLKALGYRNREIGLHYLMMAALVGTLGIVIGWVAGAWLTEGMARLYAKFYDFPWLVRMEGWDQYAFSGLIGLAAAGIGAMRSVLAAVRLAPAVAMAPPVPPSFRHGPVDRLASWARLSQSEMMILRGLMRWPVRALSTSFGLAFGVAVLVASGFFQGSMDKVIDSAFFKANRQHATLVLASEATLDVVHDVRALPGVLRVEPQFDLPVTLRNGARSKQVAISAHPPGGDLVRVLDTDDRVIPVPAEGIVLSQRLAMHLGVGPGDLVQVDVTRTRRTSFSLSVAGIATQYIGLGAYMQLDALSARLLAAPRITALNVALDTDQLLAFQARLKQLPAVASVVMMTEVRDSFRQTLGENLRINMIVFLTIAVLITIGVAYNNARIQLSERARELASLRILGFTRPEISMILLGETAVLALLAQPLGWAIGAGLAWLMVIGFDTDLFRVPLVLTPAGFATASLVSLAATGAAALLVRQRLDRLDLVSVLKTRE</sequence>
<evidence type="ECO:0000256" key="4">
    <source>
        <dbReference type="ARBA" id="ARBA00022692"/>
    </source>
</evidence>
<gene>
    <name evidence="9" type="ORF">QF118_15530</name>
</gene>
<keyword evidence="5 7" id="KW-1133">Transmembrane helix</keyword>
<feature type="transmembrane region" description="Helical" evidence="7">
    <location>
        <begin position="748"/>
        <end position="772"/>
    </location>
</feature>
<feature type="transmembrane region" description="Helical" evidence="7">
    <location>
        <begin position="714"/>
        <end position="736"/>
    </location>
</feature>
<evidence type="ECO:0000313" key="9">
    <source>
        <dbReference type="EMBL" id="WGW03323.1"/>
    </source>
</evidence>
<feature type="transmembrane region" description="Helical" evidence="7">
    <location>
        <begin position="364"/>
        <end position="387"/>
    </location>
</feature>
<feature type="transmembrane region" description="Helical" evidence="7">
    <location>
        <begin position="275"/>
        <end position="294"/>
    </location>
</feature>
<dbReference type="InterPro" id="IPR051447">
    <property type="entry name" value="Lipoprotein-release_system"/>
</dbReference>
<keyword evidence="4 7" id="KW-0812">Transmembrane</keyword>
<evidence type="ECO:0000256" key="3">
    <source>
        <dbReference type="ARBA" id="ARBA00022475"/>
    </source>
</evidence>
<evidence type="ECO:0000256" key="7">
    <source>
        <dbReference type="SAM" id="Phobius"/>
    </source>
</evidence>
<keyword evidence="10" id="KW-1185">Reference proteome</keyword>
<feature type="domain" description="ABC3 transporter permease C-terminal" evidence="8">
    <location>
        <begin position="275"/>
        <end position="389"/>
    </location>
</feature>
<evidence type="ECO:0000256" key="6">
    <source>
        <dbReference type="ARBA" id="ARBA00023136"/>
    </source>
</evidence>
<name>A0ABY8QH71_9RHOB</name>
<dbReference type="RefSeq" id="WP_282299958.1">
    <property type="nucleotide sequence ID" value="NZ_CP124616.1"/>
</dbReference>
<feature type="transmembrane region" description="Helical" evidence="7">
    <location>
        <begin position="314"/>
        <end position="338"/>
    </location>
</feature>
<accession>A0ABY8QH71</accession>